<dbReference type="EMBL" id="PNBA02000002">
    <property type="protein sequence ID" value="KAG6433087.1"/>
    <property type="molecule type" value="Genomic_DNA"/>
</dbReference>
<feature type="compositionally biased region" description="Low complexity" evidence="1">
    <location>
        <begin position="403"/>
        <end position="415"/>
    </location>
</feature>
<evidence type="ECO:0000313" key="3">
    <source>
        <dbReference type="EMBL" id="KAG6433087.1"/>
    </source>
</evidence>
<reference evidence="3" key="2">
    <citation type="submission" date="2020-08" db="EMBL/GenBank/DDBJ databases">
        <title>Plant Genome Project.</title>
        <authorList>
            <person name="Zhang R.-G."/>
        </authorList>
    </citation>
    <scope>NUCLEOTIDE SEQUENCE</scope>
    <source>
        <strain evidence="3">Huo1</strain>
        <tissue evidence="3">Leaf</tissue>
    </source>
</reference>
<feature type="region of interest" description="Disordered" evidence="1">
    <location>
        <begin position="262"/>
        <end position="425"/>
    </location>
</feature>
<evidence type="ECO:0000313" key="4">
    <source>
        <dbReference type="Proteomes" id="UP000298416"/>
    </source>
</evidence>
<dbReference type="Pfam" id="PF17800">
    <property type="entry name" value="NPL"/>
    <property type="match status" value="1"/>
</dbReference>
<dbReference type="AlphaFoldDB" id="A0A8X8YM50"/>
<accession>A0A8X8YM50</accession>
<dbReference type="Proteomes" id="UP000298416">
    <property type="component" value="Unassembled WGS sequence"/>
</dbReference>
<feature type="compositionally biased region" description="Basic and acidic residues" evidence="1">
    <location>
        <begin position="283"/>
        <end position="300"/>
    </location>
</feature>
<feature type="compositionally biased region" description="Acidic residues" evidence="1">
    <location>
        <begin position="301"/>
        <end position="339"/>
    </location>
</feature>
<gene>
    <name evidence="3" type="ORF">SASPL_104694</name>
</gene>
<comment type="caution">
    <text evidence="3">The sequence shown here is derived from an EMBL/GenBank/DDBJ whole genome shotgun (WGS) entry which is preliminary data.</text>
</comment>
<feature type="compositionally biased region" description="Basic residues" evidence="1">
    <location>
        <begin position="416"/>
        <end position="425"/>
    </location>
</feature>
<evidence type="ECO:0000256" key="1">
    <source>
        <dbReference type="SAM" id="MobiDB-lite"/>
    </source>
</evidence>
<protein>
    <recommendedName>
        <fullName evidence="2">Nucleoplasmin-like domain-containing protein</fullName>
    </recommendedName>
</protein>
<sequence length="425" mass="46227">MDFNATASFPGLSKAQMSFERNLARRDDEGSGGESLAVVRKLERRGLLNIALNVAPPEAADFDMAAVHGVNLNAGMKGRKRRWVALLGVAESALREKMEEEIRKRKRILVEERSGEVVRSTRGRAVAMPRKYSDSVLGSAEAELLRVEVKAGEKLKVEPELGKLIHISQAAMGEVKDVKSAKNVHLRMKIDDKDFIIGSLAAENRPQVMFDLVFEKEFELSHDLKNGSVYFIGYIADDPVSEGEDYSEFDDESDDEELPIEVPAQENGAAKAKAVDAKPPGKAKKEEKKEEKVELKVEEEKASDDDDEDDSDADMALDDSDLSGDSDDEEDDEDSSEEDSPPKANQSNKKRPAPADKAPAAKKVKAATPDKPGKKGQNATPIPAKSAGKTPNKQSPKSGGQANGNKSFNKNFSSAKKGKGKFGGK</sequence>
<feature type="domain" description="Nucleoplasmin-like" evidence="2">
    <location>
        <begin position="147"/>
        <end position="235"/>
    </location>
</feature>
<feature type="compositionally biased region" description="Low complexity" evidence="1">
    <location>
        <begin position="268"/>
        <end position="280"/>
    </location>
</feature>
<dbReference type="Gene3D" id="2.60.120.340">
    <property type="entry name" value="Nucleoplasmin core domain"/>
    <property type="match status" value="1"/>
</dbReference>
<name>A0A8X8YM50_SALSN</name>
<feature type="compositionally biased region" description="Polar residues" evidence="1">
    <location>
        <begin position="389"/>
        <end position="400"/>
    </location>
</feature>
<dbReference type="InterPro" id="IPR041232">
    <property type="entry name" value="NPL"/>
</dbReference>
<keyword evidence="4" id="KW-1185">Reference proteome</keyword>
<proteinExistence type="predicted"/>
<evidence type="ECO:0000259" key="2">
    <source>
        <dbReference type="Pfam" id="PF17800"/>
    </source>
</evidence>
<organism evidence="3">
    <name type="scientific">Salvia splendens</name>
    <name type="common">Scarlet sage</name>
    <dbReference type="NCBI Taxonomy" id="180675"/>
    <lineage>
        <taxon>Eukaryota</taxon>
        <taxon>Viridiplantae</taxon>
        <taxon>Streptophyta</taxon>
        <taxon>Embryophyta</taxon>
        <taxon>Tracheophyta</taxon>
        <taxon>Spermatophyta</taxon>
        <taxon>Magnoliopsida</taxon>
        <taxon>eudicotyledons</taxon>
        <taxon>Gunneridae</taxon>
        <taxon>Pentapetalae</taxon>
        <taxon>asterids</taxon>
        <taxon>lamiids</taxon>
        <taxon>Lamiales</taxon>
        <taxon>Lamiaceae</taxon>
        <taxon>Nepetoideae</taxon>
        <taxon>Mentheae</taxon>
        <taxon>Salviinae</taxon>
        <taxon>Salvia</taxon>
        <taxon>Salvia subgen. Calosphace</taxon>
        <taxon>core Calosphace</taxon>
    </lineage>
</organism>
<reference evidence="3" key="1">
    <citation type="submission" date="2018-01" db="EMBL/GenBank/DDBJ databases">
        <authorList>
            <person name="Mao J.F."/>
        </authorList>
    </citation>
    <scope>NUCLEOTIDE SEQUENCE</scope>
    <source>
        <strain evidence="3">Huo1</strain>
        <tissue evidence="3">Leaf</tissue>
    </source>
</reference>